<keyword evidence="1" id="KW-0611">Plant defense</keyword>
<dbReference type="GO" id="GO:0043531">
    <property type="term" value="F:ADP binding"/>
    <property type="evidence" value="ECO:0007669"/>
    <property type="project" value="InterPro"/>
</dbReference>
<dbReference type="InterPro" id="IPR027417">
    <property type="entry name" value="P-loop_NTPase"/>
</dbReference>
<dbReference type="SUPFAM" id="SSF52540">
    <property type="entry name" value="P-loop containing nucleoside triphosphate hydrolases"/>
    <property type="match status" value="1"/>
</dbReference>
<protein>
    <submittedName>
        <fullName evidence="3">NB-ARC domain-containing disease resistance protein</fullName>
    </submittedName>
</protein>
<dbReference type="EMBL" id="AP019299">
    <property type="protein sequence ID" value="BBG99104.1"/>
    <property type="molecule type" value="Genomic_DNA"/>
</dbReference>
<dbReference type="PANTHER" id="PTHR36766">
    <property type="entry name" value="PLANT BROAD-SPECTRUM MILDEW RESISTANCE PROTEIN RPW8"/>
    <property type="match status" value="1"/>
</dbReference>
<dbReference type="GO" id="GO:0006952">
    <property type="term" value="P:defense response"/>
    <property type="evidence" value="ECO:0007669"/>
    <property type="project" value="UniProtKB-KW"/>
</dbReference>
<name>A0A4Y1R4Y1_PRUDU</name>
<dbReference type="Pfam" id="PF00931">
    <property type="entry name" value="NB-ARC"/>
    <property type="match status" value="1"/>
</dbReference>
<evidence type="ECO:0000259" key="2">
    <source>
        <dbReference type="Pfam" id="PF00931"/>
    </source>
</evidence>
<dbReference type="Gene3D" id="3.40.50.300">
    <property type="entry name" value="P-loop containing nucleotide triphosphate hydrolases"/>
    <property type="match status" value="1"/>
</dbReference>
<proteinExistence type="predicted"/>
<feature type="domain" description="NB-ARC" evidence="2">
    <location>
        <begin position="49"/>
        <end position="132"/>
    </location>
</feature>
<dbReference type="PANTHER" id="PTHR36766:SF40">
    <property type="entry name" value="DISEASE RESISTANCE PROTEIN RGA3"/>
    <property type="match status" value="1"/>
</dbReference>
<sequence length="176" mass="19793">MLIKELNERLALIANERQNYNFQYMKRGIEQIERQKSSSFIDKTFGRADEKEVLVKKLLRESGQGGATCLVIPIIGMGGIGKTTLAQLVYNDEKVQAHFDNRIWVCVSDPFDEIKIAKAIIDGLKKENSPASNELQILLILVTTRKEEVARMVVGASTDMVNLESKPQCNNPNQNI</sequence>
<gene>
    <name evidence="3" type="ORF">Prudu_008689</name>
</gene>
<evidence type="ECO:0000256" key="1">
    <source>
        <dbReference type="ARBA" id="ARBA00022821"/>
    </source>
</evidence>
<organism evidence="3">
    <name type="scientific">Prunus dulcis</name>
    <name type="common">Almond</name>
    <name type="synonym">Amygdalus dulcis</name>
    <dbReference type="NCBI Taxonomy" id="3755"/>
    <lineage>
        <taxon>Eukaryota</taxon>
        <taxon>Viridiplantae</taxon>
        <taxon>Streptophyta</taxon>
        <taxon>Embryophyta</taxon>
        <taxon>Tracheophyta</taxon>
        <taxon>Spermatophyta</taxon>
        <taxon>Magnoliopsida</taxon>
        <taxon>eudicotyledons</taxon>
        <taxon>Gunneridae</taxon>
        <taxon>Pentapetalae</taxon>
        <taxon>rosids</taxon>
        <taxon>fabids</taxon>
        <taxon>Rosales</taxon>
        <taxon>Rosaceae</taxon>
        <taxon>Amygdaloideae</taxon>
        <taxon>Amygdaleae</taxon>
        <taxon>Prunus</taxon>
    </lineage>
</organism>
<reference evidence="3" key="1">
    <citation type="journal article" date="2019" name="Science">
        <title>Mutation of a bHLH transcription factor allowed almond domestication.</title>
        <authorList>
            <person name="Sanchez-Perez R."/>
            <person name="Pavan S."/>
            <person name="Mazzeo R."/>
            <person name="Moldovan C."/>
            <person name="Aiese Cigliano R."/>
            <person name="Del Cueto J."/>
            <person name="Ricciardi F."/>
            <person name="Lotti C."/>
            <person name="Ricciardi L."/>
            <person name="Dicenta F."/>
            <person name="Lopez-Marques R.L."/>
            <person name="Lindberg Moller B."/>
        </authorList>
    </citation>
    <scope>NUCLEOTIDE SEQUENCE</scope>
</reference>
<dbReference type="InterPro" id="IPR002182">
    <property type="entry name" value="NB-ARC"/>
</dbReference>
<evidence type="ECO:0000313" key="3">
    <source>
        <dbReference type="EMBL" id="BBG99104.1"/>
    </source>
</evidence>
<dbReference type="AlphaFoldDB" id="A0A4Y1R4Y1"/>
<accession>A0A4Y1R4Y1</accession>